<proteinExistence type="predicted"/>
<accession>A0A8S5V9W9</accession>
<dbReference type="EMBL" id="BK016230">
    <property type="protein sequence ID" value="DAG03435.1"/>
    <property type="molecule type" value="Genomic_DNA"/>
</dbReference>
<sequence>MSTLEQIYQPVIKRKVSELIPGIQVNSSNEYAVIINPGTENARIVNFCSEKYHLVENRVVFEPIIELFSGKFKVEPQTKLIKGGAITRLDLILKDQKVNMEGVDSLHPKLSFYNSYDGSMKFQMTAAIYRQVCMNGMCIPEGAGIHVKGLHTEALEKMFNPEYLLDSANDIINRFEEAIYPFRELEAQKVRRSFEDRVVDVIEETGFPGTYRENIVDRIKLEMEKNKIAICNDYYVYNGFNYQLNHEFDLKPAKEIGLDRQVLDHLFNY</sequence>
<organism evidence="1">
    <name type="scientific">Ackermannviridae sp. ctUml7</name>
    <dbReference type="NCBI Taxonomy" id="2825753"/>
    <lineage>
        <taxon>Viruses</taxon>
        <taxon>Duplodnaviria</taxon>
        <taxon>Heunggongvirae</taxon>
        <taxon>Uroviricota</taxon>
        <taxon>Caudoviricetes</taxon>
        <taxon>Pantevenvirales</taxon>
        <taxon>Ackermannviridae</taxon>
    </lineage>
</organism>
<dbReference type="InterPro" id="IPR026325">
    <property type="entry name" value="DUF932"/>
</dbReference>
<protein>
    <recommendedName>
        <fullName evidence="2">DUF932 domain-containing protein</fullName>
    </recommendedName>
</protein>
<evidence type="ECO:0008006" key="2">
    <source>
        <dbReference type="Google" id="ProtNLM"/>
    </source>
</evidence>
<evidence type="ECO:0000313" key="1">
    <source>
        <dbReference type="EMBL" id="DAG03435.1"/>
    </source>
</evidence>
<dbReference type="Pfam" id="PF06067">
    <property type="entry name" value="DUF932"/>
    <property type="match status" value="1"/>
</dbReference>
<name>A0A8S5V9W9_9CAUD</name>
<reference evidence="1" key="1">
    <citation type="journal article" date="2021" name="Proc. Natl. Acad. Sci. U.S.A.">
        <title>A Catalog of Tens of Thousands of Viruses from Human Metagenomes Reveals Hidden Associations with Chronic Diseases.</title>
        <authorList>
            <person name="Tisza M.J."/>
            <person name="Buck C.B."/>
        </authorList>
    </citation>
    <scope>NUCLEOTIDE SEQUENCE</scope>
    <source>
        <strain evidence="1">CtUml7</strain>
    </source>
</reference>